<evidence type="ECO:0000313" key="1">
    <source>
        <dbReference type="EMBL" id="SEG84515.1"/>
    </source>
</evidence>
<dbReference type="InterPro" id="IPR045686">
    <property type="entry name" value="DUF6189"/>
</dbReference>
<reference evidence="2" key="1">
    <citation type="submission" date="2016-10" db="EMBL/GenBank/DDBJ databases">
        <authorList>
            <person name="Varghese N."/>
            <person name="Submissions S."/>
        </authorList>
    </citation>
    <scope>NUCLEOTIDE SEQUENCE [LARGE SCALE GENOMIC DNA]</scope>
    <source>
        <strain evidence="2">DSM 43163</strain>
    </source>
</reference>
<accession>A0A1H6DIK5</accession>
<organism evidence="1 2">
    <name type="scientific">Thermomonospora echinospora</name>
    <dbReference type="NCBI Taxonomy" id="1992"/>
    <lineage>
        <taxon>Bacteria</taxon>
        <taxon>Bacillati</taxon>
        <taxon>Actinomycetota</taxon>
        <taxon>Actinomycetes</taxon>
        <taxon>Streptosporangiales</taxon>
        <taxon>Thermomonosporaceae</taxon>
        <taxon>Thermomonospora</taxon>
    </lineage>
</organism>
<evidence type="ECO:0000313" key="2">
    <source>
        <dbReference type="Proteomes" id="UP000236723"/>
    </source>
</evidence>
<gene>
    <name evidence="1" type="ORF">SAMN04489712_11717</name>
</gene>
<dbReference type="OrthoDB" id="3543765at2"/>
<dbReference type="AlphaFoldDB" id="A0A1H6DIK5"/>
<dbReference type="Pfam" id="PF19688">
    <property type="entry name" value="DUF6189"/>
    <property type="match status" value="1"/>
</dbReference>
<name>A0A1H6DIK5_9ACTN</name>
<protein>
    <submittedName>
        <fullName evidence="1">Uncharacterized protein</fullName>
    </submittedName>
</protein>
<dbReference type="Proteomes" id="UP000236723">
    <property type="component" value="Unassembled WGS sequence"/>
</dbReference>
<keyword evidence="2" id="KW-1185">Reference proteome</keyword>
<sequence>MAVWKDARWLARLAGEQLKGRRRYDIAGTPTQAENQELAEVMRRLPERYADRLTPRTLQGISGAAAAGQWEQAVDRLLAALRARSAPVTAGERDELHMVLAALRMPADRVDALVPPTDATSRDGRRNEDLDLTASWRADGAAWRVWRARGR</sequence>
<dbReference type="RefSeq" id="WP_146087566.1">
    <property type="nucleotide sequence ID" value="NZ_FNVO01000017.1"/>
</dbReference>
<dbReference type="EMBL" id="FNVO01000017">
    <property type="protein sequence ID" value="SEG84515.1"/>
    <property type="molecule type" value="Genomic_DNA"/>
</dbReference>
<proteinExistence type="predicted"/>